<dbReference type="Gene3D" id="1.20.1250.20">
    <property type="entry name" value="MFS general substrate transporter like domains"/>
    <property type="match status" value="1"/>
</dbReference>
<feature type="transmembrane region" description="Helical" evidence="5">
    <location>
        <begin position="7"/>
        <end position="26"/>
    </location>
</feature>
<dbReference type="EMBL" id="JBBCAQ010000037">
    <property type="protein sequence ID" value="KAK7574324.1"/>
    <property type="molecule type" value="Genomic_DNA"/>
</dbReference>
<dbReference type="InterPro" id="IPR050549">
    <property type="entry name" value="MFS_Trehalose_Transporter"/>
</dbReference>
<feature type="domain" description="Major facilitator superfamily (MFS) profile" evidence="6">
    <location>
        <begin position="1"/>
        <end position="415"/>
    </location>
</feature>
<feature type="transmembrane region" description="Helical" evidence="5">
    <location>
        <begin position="324"/>
        <end position="349"/>
    </location>
</feature>
<sequence>MASTGSMLITLTAGMTFSFTGTLLPQISEYVNDDKKTWLVSVNVLCMPLGGLTSPFLSRRLGKKKCLMLGNVLSFLGWLTLSVASNLSTFLIGCAIVGFSSGFTSNVSVPYLIEIPERRLRGSVAALNSTFQMVGIFVGHLLNLLLPWWSALRASSVVPILSLCFIILSPESPNWLLHQGRFEEAKRNFFWVRGVNAETEEEFDLLLSRHMLDMGWKKSGVFQNLVSRKFLVPFFILAIMFGVQMGSGADVVTVFIVDMLKDLSKELDAHTTIIFDMVAIMSCMFSCYLMRKVPRRPLFFSSAIATILSLLGLAAVVTFQLPTIYVILCMCAYTAALNIGVVPVTWLSLGEVYPEVTRDVGVTLTVMYYSFVTFILVNTVPLLIHRVNIVAALYLFAGLVFAFSCVSYFIMPETKQCTLEQVEDEICKKKLFQKKPNPIN</sequence>
<dbReference type="InterPro" id="IPR036259">
    <property type="entry name" value="MFS_trans_sf"/>
</dbReference>
<dbReference type="PANTHER" id="PTHR48021">
    <property type="match status" value="1"/>
</dbReference>
<dbReference type="GO" id="GO:0016020">
    <property type="term" value="C:membrane"/>
    <property type="evidence" value="ECO:0007669"/>
    <property type="project" value="UniProtKB-SubCell"/>
</dbReference>
<evidence type="ECO:0000256" key="4">
    <source>
        <dbReference type="ARBA" id="ARBA00023136"/>
    </source>
</evidence>
<comment type="caution">
    <text evidence="7">The sequence shown here is derived from an EMBL/GenBank/DDBJ whole genome shotgun (WGS) entry which is preliminary data.</text>
</comment>
<feature type="transmembrane region" description="Helical" evidence="5">
    <location>
        <begin position="38"/>
        <end position="57"/>
    </location>
</feature>
<evidence type="ECO:0000256" key="5">
    <source>
        <dbReference type="SAM" id="Phobius"/>
    </source>
</evidence>
<feature type="transmembrane region" description="Helical" evidence="5">
    <location>
        <begin position="90"/>
        <end position="113"/>
    </location>
</feature>
<feature type="transmembrane region" description="Helical" evidence="5">
    <location>
        <begin position="361"/>
        <end position="384"/>
    </location>
</feature>
<keyword evidence="4 5" id="KW-0472">Membrane</keyword>
<dbReference type="SUPFAM" id="SSF103473">
    <property type="entry name" value="MFS general substrate transporter"/>
    <property type="match status" value="1"/>
</dbReference>
<feature type="transmembrane region" description="Helical" evidence="5">
    <location>
        <begin position="269"/>
        <end position="290"/>
    </location>
</feature>
<protein>
    <recommendedName>
        <fullName evidence="6">Major facilitator superfamily (MFS) profile domain-containing protein</fullName>
    </recommendedName>
</protein>
<proteinExistence type="predicted"/>
<dbReference type="PROSITE" id="PS50850">
    <property type="entry name" value="MFS"/>
    <property type="match status" value="1"/>
</dbReference>
<keyword evidence="2 5" id="KW-0812">Transmembrane</keyword>
<feature type="transmembrane region" description="Helical" evidence="5">
    <location>
        <begin position="66"/>
        <end position="84"/>
    </location>
</feature>
<feature type="transmembrane region" description="Helical" evidence="5">
    <location>
        <begin position="125"/>
        <end position="142"/>
    </location>
</feature>
<dbReference type="Proteomes" id="UP001367676">
    <property type="component" value="Unassembled WGS sequence"/>
</dbReference>
<dbReference type="GO" id="GO:0022857">
    <property type="term" value="F:transmembrane transporter activity"/>
    <property type="evidence" value="ECO:0007669"/>
    <property type="project" value="InterPro"/>
</dbReference>
<dbReference type="InterPro" id="IPR005828">
    <property type="entry name" value="MFS_sugar_transport-like"/>
</dbReference>
<dbReference type="InterPro" id="IPR020846">
    <property type="entry name" value="MFS_dom"/>
</dbReference>
<evidence type="ECO:0000256" key="1">
    <source>
        <dbReference type="ARBA" id="ARBA00004141"/>
    </source>
</evidence>
<feature type="transmembrane region" description="Helical" evidence="5">
    <location>
        <begin position="390"/>
        <end position="411"/>
    </location>
</feature>
<gene>
    <name evidence="7" type="ORF">V9T40_011515</name>
</gene>
<organism evidence="7 8">
    <name type="scientific">Parthenolecanium corni</name>
    <dbReference type="NCBI Taxonomy" id="536013"/>
    <lineage>
        <taxon>Eukaryota</taxon>
        <taxon>Metazoa</taxon>
        <taxon>Ecdysozoa</taxon>
        <taxon>Arthropoda</taxon>
        <taxon>Hexapoda</taxon>
        <taxon>Insecta</taxon>
        <taxon>Pterygota</taxon>
        <taxon>Neoptera</taxon>
        <taxon>Paraneoptera</taxon>
        <taxon>Hemiptera</taxon>
        <taxon>Sternorrhyncha</taxon>
        <taxon>Coccoidea</taxon>
        <taxon>Coccidae</taxon>
        <taxon>Parthenolecanium</taxon>
    </lineage>
</organism>
<feature type="transmembrane region" description="Helical" evidence="5">
    <location>
        <begin position="230"/>
        <end position="257"/>
    </location>
</feature>
<evidence type="ECO:0000313" key="7">
    <source>
        <dbReference type="EMBL" id="KAK7574324.1"/>
    </source>
</evidence>
<comment type="subcellular location">
    <subcellularLocation>
        <location evidence="1">Membrane</location>
        <topology evidence="1">Multi-pass membrane protein</topology>
    </subcellularLocation>
</comment>
<evidence type="ECO:0000259" key="6">
    <source>
        <dbReference type="PROSITE" id="PS50850"/>
    </source>
</evidence>
<evidence type="ECO:0000256" key="2">
    <source>
        <dbReference type="ARBA" id="ARBA00022692"/>
    </source>
</evidence>
<dbReference type="AlphaFoldDB" id="A0AAN9T710"/>
<reference evidence="7 8" key="1">
    <citation type="submission" date="2024-03" db="EMBL/GenBank/DDBJ databases">
        <title>Adaptation during the transition from Ophiocordyceps entomopathogen to insect associate is accompanied by gene loss and intensified selection.</title>
        <authorList>
            <person name="Ward C.M."/>
            <person name="Onetto C.A."/>
            <person name="Borneman A.R."/>
        </authorList>
    </citation>
    <scope>NUCLEOTIDE SEQUENCE [LARGE SCALE GENOMIC DNA]</scope>
    <source>
        <strain evidence="7">AWRI1</strain>
        <tissue evidence="7">Single Adult Female</tissue>
    </source>
</reference>
<dbReference type="Pfam" id="PF00083">
    <property type="entry name" value="Sugar_tr"/>
    <property type="match status" value="1"/>
</dbReference>
<name>A0AAN9T710_9HEMI</name>
<feature type="transmembrane region" description="Helical" evidence="5">
    <location>
        <begin position="148"/>
        <end position="168"/>
    </location>
</feature>
<evidence type="ECO:0000256" key="3">
    <source>
        <dbReference type="ARBA" id="ARBA00022989"/>
    </source>
</evidence>
<keyword evidence="8" id="KW-1185">Reference proteome</keyword>
<evidence type="ECO:0000313" key="8">
    <source>
        <dbReference type="Proteomes" id="UP001367676"/>
    </source>
</evidence>
<dbReference type="PANTHER" id="PTHR48021:SF68">
    <property type="entry name" value="MAJOR FACILITATOR SUPERFAMILY (MFS) PROFILE DOMAIN-CONTAINING PROTEIN"/>
    <property type="match status" value="1"/>
</dbReference>
<keyword evidence="3 5" id="KW-1133">Transmembrane helix</keyword>
<dbReference type="InterPro" id="IPR005829">
    <property type="entry name" value="Sugar_transporter_CS"/>
</dbReference>
<dbReference type="PROSITE" id="PS00217">
    <property type="entry name" value="SUGAR_TRANSPORT_2"/>
    <property type="match status" value="1"/>
</dbReference>
<feature type="transmembrane region" description="Helical" evidence="5">
    <location>
        <begin position="297"/>
        <end position="318"/>
    </location>
</feature>
<accession>A0AAN9T710</accession>